<dbReference type="Gene3D" id="2.130.10.10">
    <property type="entry name" value="YVTN repeat-like/Quinoprotein amine dehydrogenase"/>
    <property type="match status" value="1"/>
</dbReference>
<dbReference type="Gene3D" id="3.90.640.10">
    <property type="entry name" value="Actin, Chain A, domain 4"/>
    <property type="match status" value="1"/>
</dbReference>
<keyword evidence="3" id="KW-0143">Chaperone</keyword>
<dbReference type="InterPro" id="IPR013126">
    <property type="entry name" value="Hsp_70_fam"/>
</dbReference>
<dbReference type="SUPFAM" id="SSF50974">
    <property type="entry name" value="Nitrous oxide reductase, N-terminal domain"/>
    <property type="match status" value="1"/>
</dbReference>
<sequence length="672" mass="73195">MAHSLLVVDCGTWATAAASVLDDRMNVLPDPSTGAPRWPSAVYLEEGNLHVGGAALRRRDHNPAGFAPGVRPALDVGEPVRFGAWQVATDQALAAYLSTVRAEAERRHGLAMDRLALTLPPDYERADPRRELVVAAASAAGFPDVELVGAATAAVLDPALEPFEDGAHVLVCDLGATWTVSLLRLRGERADTLATETAGARQDVDELLLGDLRVALYDWLEPRIEDPAVLHRARDFVRGLKHRLRDAEEVVDQLAPDAPPFRLTRMDLERSADPGLRWLLASARAVVARAGATLPQLAGVVLVGGGALLPHVAATLYNGLGVRIHQTAAPELAILRGACRWATGARTLAAEPPGWRVEPLSWAVPEEGARLLRWLVEEGRQYRAGDLLAQVRTADDRVFDLTAARGGTLVEQRCGIGAHVRPATVVGTARAAEADDTYARRHHLTNTGEWVLTPDHRWLVECVGGGAHVRVRTIDDAAVVHELQTDRPLHGHVFFDPAGQLRLVSWDPEGRFYVWDVASGRLLTTFTESGPPVTVLVNEADWRLLAEADGGVRVGRYRRSVATLWDLGTGSKLEKVVGEEWQRRHPGYTGRTRVDGFRTETVSPDGRLRVSTDQVGSHTAAVSLIEVKNERELFRVDSGVAQRVRAAFSADGRHLLANWQSEGSSWVDVWQI</sequence>
<dbReference type="Pfam" id="PF00012">
    <property type="entry name" value="HSP70"/>
    <property type="match status" value="1"/>
</dbReference>
<evidence type="ECO:0008006" key="6">
    <source>
        <dbReference type="Google" id="ProtNLM"/>
    </source>
</evidence>
<organism evidence="4 5">
    <name type="scientific">Virgisporangium aliadipatigenens</name>
    <dbReference type="NCBI Taxonomy" id="741659"/>
    <lineage>
        <taxon>Bacteria</taxon>
        <taxon>Bacillati</taxon>
        <taxon>Actinomycetota</taxon>
        <taxon>Actinomycetes</taxon>
        <taxon>Micromonosporales</taxon>
        <taxon>Micromonosporaceae</taxon>
        <taxon>Virgisporangium</taxon>
    </lineage>
</organism>
<keyword evidence="2" id="KW-0067">ATP-binding</keyword>
<evidence type="ECO:0000313" key="5">
    <source>
        <dbReference type="Proteomes" id="UP000619260"/>
    </source>
</evidence>
<dbReference type="SUPFAM" id="SSF53067">
    <property type="entry name" value="Actin-like ATPase domain"/>
    <property type="match status" value="2"/>
</dbReference>
<evidence type="ECO:0000256" key="1">
    <source>
        <dbReference type="ARBA" id="ARBA00022741"/>
    </source>
</evidence>
<dbReference type="RefSeq" id="WP_203898440.1">
    <property type="nucleotide sequence ID" value="NZ_BOPF01000005.1"/>
</dbReference>
<dbReference type="GO" id="GO:0140662">
    <property type="term" value="F:ATP-dependent protein folding chaperone"/>
    <property type="evidence" value="ECO:0007669"/>
    <property type="project" value="InterPro"/>
</dbReference>
<proteinExistence type="predicted"/>
<dbReference type="Gene3D" id="2.40.50.100">
    <property type="match status" value="1"/>
</dbReference>
<comment type="caution">
    <text evidence="4">The sequence shown here is derived from an EMBL/GenBank/DDBJ whole genome shotgun (WGS) entry which is preliminary data.</text>
</comment>
<name>A0A8J3YJ47_9ACTN</name>
<dbReference type="InterPro" id="IPR011045">
    <property type="entry name" value="N2O_reductase_N"/>
</dbReference>
<dbReference type="EMBL" id="BOPF01000005">
    <property type="protein sequence ID" value="GIJ44871.1"/>
    <property type="molecule type" value="Genomic_DNA"/>
</dbReference>
<evidence type="ECO:0000313" key="4">
    <source>
        <dbReference type="EMBL" id="GIJ44871.1"/>
    </source>
</evidence>
<dbReference type="InterPro" id="IPR043129">
    <property type="entry name" value="ATPase_NBD"/>
</dbReference>
<accession>A0A8J3YJ47</accession>
<keyword evidence="1" id="KW-0547">Nucleotide-binding</keyword>
<evidence type="ECO:0000256" key="3">
    <source>
        <dbReference type="ARBA" id="ARBA00023186"/>
    </source>
</evidence>
<dbReference type="PANTHER" id="PTHR42749">
    <property type="entry name" value="CELL SHAPE-DETERMINING PROTEIN MREB"/>
    <property type="match status" value="1"/>
</dbReference>
<dbReference type="PANTHER" id="PTHR42749:SF1">
    <property type="entry name" value="CELL SHAPE-DETERMINING PROTEIN MREB"/>
    <property type="match status" value="1"/>
</dbReference>
<gene>
    <name evidence="4" type="ORF">Val02_17570</name>
</gene>
<protein>
    <recommendedName>
        <fullName evidence="6">Hsp70 family protein</fullName>
    </recommendedName>
</protein>
<keyword evidence="5" id="KW-1185">Reference proteome</keyword>
<dbReference type="InterPro" id="IPR011053">
    <property type="entry name" value="Single_hybrid_motif"/>
</dbReference>
<dbReference type="Gene3D" id="3.30.420.40">
    <property type="match status" value="2"/>
</dbReference>
<dbReference type="SUPFAM" id="SSF51230">
    <property type="entry name" value="Single hybrid motif"/>
    <property type="match status" value="1"/>
</dbReference>
<dbReference type="GO" id="GO:0005524">
    <property type="term" value="F:ATP binding"/>
    <property type="evidence" value="ECO:0007669"/>
    <property type="project" value="UniProtKB-KW"/>
</dbReference>
<evidence type="ECO:0000256" key="2">
    <source>
        <dbReference type="ARBA" id="ARBA00022840"/>
    </source>
</evidence>
<dbReference type="AlphaFoldDB" id="A0A8J3YJ47"/>
<dbReference type="InterPro" id="IPR015943">
    <property type="entry name" value="WD40/YVTN_repeat-like_dom_sf"/>
</dbReference>
<reference evidence="4" key="1">
    <citation type="submission" date="2021-01" db="EMBL/GenBank/DDBJ databases">
        <title>Whole genome shotgun sequence of Virgisporangium aliadipatigenens NBRC 105644.</title>
        <authorList>
            <person name="Komaki H."/>
            <person name="Tamura T."/>
        </authorList>
    </citation>
    <scope>NUCLEOTIDE SEQUENCE</scope>
    <source>
        <strain evidence="4">NBRC 105644</strain>
    </source>
</reference>
<dbReference type="Proteomes" id="UP000619260">
    <property type="component" value="Unassembled WGS sequence"/>
</dbReference>